<dbReference type="SMART" id="SM00495">
    <property type="entry name" value="ChtBD3"/>
    <property type="match status" value="2"/>
</dbReference>
<evidence type="ECO:0000259" key="4">
    <source>
        <dbReference type="SMART" id="SM00939"/>
    </source>
</evidence>
<keyword evidence="1" id="KW-0378">Hydrolase</keyword>
<dbReference type="SUPFAM" id="SSF53474">
    <property type="entry name" value="alpha/beta-Hydrolases"/>
    <property type="match status" value="1"/>
</dbReference>
<dbReference type="InterPro" id="IPR000383">
    <property type="entry name" value="Xaa-Pro-like_dom"/>
</dbReference>
<feature type="domain" description="Chitin-binding type-3" evidence="3">
    <location>
        <begin position="884"/>
        <end position="927"/>
    </location>
</feature>
<comment type="caution">
    <text evidence="5">The sequence shown here is derived from an EMBL/GenBank/DDBJ whole genome shotgun (WGS) entry which is preliminary data.</text>
</comment>
<dbReference type="Gene3D" id="2.60.120.260">
    <property type="entry name" value="Galactose-binding domain-like"/>
    <property type="match status" value="1"/>
</dbReference>
<dbReference type="Pfam" id="PF08530">
    <property type="entry name" value="PepX_C"/>
    <property type="match status" value="1"/>
</dbReference>
<dbReference type="InterPro" id="IPR036573">
    <property type="entry name" value="CBM_sf_5/12"/>
</dbReference>
<dbReference type="Gene3D" id="3.40.50.1820">
    <property type="entry name" value="alpha/beta hydrolase"/>
    <property type="match status" value="2"/>
</dbReference>
<dbReference type="CDD" id="cd12215">
    <property type="entry name" value="ChiC_BD"/>
    <property type="match status" value="2"/>
</dbReference>
<dbReference type="SMART" id="SM00939">
    <property type="entry name" value="PepX_C"/>
    <property type="match status" value="1"/>
</dbReference>
<dbReference type="InterPro" id="IPR029058">
    <property type="entry name" value="AB_hydrolase_fold"/>
</dbReference>
<dbReference type="Gene3D" id="2.10.10.20">
    <property type="entry name" value="Carbohydrate-binding module superfamily 5/12"/>
    <property type="match status" value="2"/>
</dbReference>
<dbReference type="Pfam" id="PF02839">
    <property type="entry name" value="CBM_5_12"/>
    <property type="match status" value="1"/>
</dbReference>
<evidence type="ECO:0000259" key="3">
    <source>
        <dbReference type="SMART" id="SM00495"/>
    </source>
</evidence>
<dbReference type="InterPro" id="IPR008979">
    <property type="entry name" value="Galactose-bd-like_sf"/>
</dbReference>
<feature type="domain" description="Chitin-binding type-3" evidence="3">
    <location>
        <begin position="834"/>
        <end position="877"/>
    </location>
</feature>
<name>A0ABP7AZ55_9MICO</name>
<dbReference type="Pfam" id="PF02129">
    <property type="entry name" value="Peptidase_S15"/>
    <property type="match status" value="1"/>
</dbReference>
<dbReference type="Gene3D" id="2.60.40.10">
    <property type="entry name" value="Immunoglobulins"/>
    <property type="match status" value="1"/>
</dbReference>
<dbReference type="SUPFAM" id="SSF51055">
    <property type="entry name" value="Carbohydrate binding domain"/>
    <property type="match status" value="2"/>
</dbReference>
<evidence type="ECO:0000256" key="2">
    <source>
        <dbReference type="SAM" id="SignalP"/>
    </source>
</evidence>
<dbReference type="InterPro" id="IPR003610">
    <property type="entry name" value="CBM5/12"/>
</dbReference>
<proteinExistence type="predicted"/>
<sequence length="928" mass="99677">MLMTHTLPPSAPPRAARRLRTLAVLTTVTALAVTILTPTAAAAPDPAIPVVDGKTAPFSDYASAIRERVFIPVDGVDQDLDGVTDVTAIDIIRPAETADTLRVPAIIDPSPYYTTVGRGNEAQRLQDLDGDGVTDLFPLFYDNYFVPRGYAVIHAQMNGTGFSTGCPMHGGAGDIQSMKVVIDWLNGRVAGYDGDGVAVTADWHTGKSAMIGKSYDGTLANGVAATGVEGLTTIVPIDAISDWYRYSRTNGIRHNTNYPSSLANTVTNPDRRALCAPTRTTLSEIDGDETGDYNAFWDERDYTRTVDAVTASVFAVHGLNDDNVRMSQFADYWQALAEHDVPRKVWLPRLGHIDPFDFRRDVWVDTLHRWYDYWLHGIENGIMSEPQSTVEFGPAEYVDEASWPAPSTEYVDLSLSGTASGTPGSLAFRPVDGASTLQIVGGSNSPSETSLANNPEATQSNRLVLLSEPLAQDLRISGTPVVQLDASLSQEQSNLSALLIDYSTATRTPRSPGDGIQTLTERTCWGAETPYDSACYLETARRSSESAYWRVSRGVLDSSNRESFAEGAATVVTPGAEYDFDWKMEPYDHVFRAGSRIGVVLSTNLSGFTAGSPGATVTLDAVTSSISLPVVGGTRAAFASGAFGVPIETVRPQTTLVSPTTAGPLRTLEIQVDATDDIGLDAVVANIYQSGKLVKSTQTAGNGATSVSHTATVALPDGTYQIRYNARDAAGNLSLTRETTVTLDATAPTVTVKSGDSFTKGADGTYSLVSFKLHDAGMIDRLTLNGVEKDLTNSVWSDLNYVKPGTFGGEFGENTLVVHDVAGNTQTVVFVLTEPAWSAATVYGAGDTVWYSGSTWLATWYAKGQPPGQLYGPWQEIRQTTDGTAVWTPTRIFVSGDVVEHDGVRYTAKWWTRNQVPGDPNGPWARQG</sequence>
<protein>
    <recommendedName>
        <fullName evidence="7">Xaa-Pro dipeptidyl-peptidase</fullName>
    </recommendedName>
</protein>
<accession>A0ABP7AZ55</accession>
<dbReference type="Proteomes" id="UP001501697">
    <property type="component" value="Unassembled WGS sequence"/>
</dbReference>
<dbReference type="InterPro" id="IPR013783">
    <property type="entry name" value="Ig-like_fold"/>
</dbReference>
<organism evidence="5 6">
    <name type="scientific">Microbacterium awajiense</name>
    <dbReference type="NCBI Taxonomy" id="415214"/>
    <lineage>
        <taxon>Bacteria</taxon>
        <taxon>Bacillati</taxon>
        <taxon>Actinomycetota</taxon>
        <taxon>Actinomycetes</taxon>
        <taxon>Micrococcales</taxon>
        <taxon>Microbacteriaceae</taxon>
        <taxon>Microbacterium</taxon>
    </lineage>
</organism>
<feature type="chain" id="PRO_5045942558" description="Xaa-Pro dipeptidyl-peptidase" evidence="2">
    <location>
        <begin position="43"/>
        <end position="928"/>
    </location>
</feature>
<reference evidence="6" key="1">
    <citation type="journal article" date="2019" name="Int. J. Syst. Evol. Microbiol.">
        <title>The Global Catalogue of Microorganisms (GCM) 10K type strain sequencing project: providing services to taxonomists for standard genome sequencing and annotation.</title>
        <authorList>
            <consortium name="The Broad Institute Genomics Platform"/>
            <consortium name="The Broad Institute Genome Sequencing Center for Infectious Disease"/>
            <person name="Wu L."/>
            <person name="Ma J."/>
        </authorList>
    </citation>
    <scope>NUCLEOTIDE SEQUENCE [LARGE SCALE GENOMIC DNA]</scope>
    <source>
        <strain evidence="6">JCM 16544</strain>
    </source>
</reference>
<dbReference type="EMBL" id="BAAAYU010000005">
    <property type="protein sequence ID" value="GAA3643273.1"/>
    <property type="molecule type" value="Genomic_DNA"/>
</dbReference>
<dbReference type="InterPro" id="IPR005674">
    <property type="entry name" value="CocE/Ser_esterase"/>
</dbReference>
<dbReference type="InterPro" id="IPR013736">
    <property type="entry name" value="Xaa-Pro_dipept_C"/>
</dbReference>
<evidence type="ECO:0000313" key="5">
    <source>
        <dbReference type="EMBL" id="GAA3643273.1"/>
    </source>
</evidence>
<keyword evidence="2" id="KW-0732">Signal</keyword>
<dbReference type="NCBIfam" id="TIGR00976">
    <property type="entry name" value="CocE_NonD"/>
    <property type="match status" value="1"/>
</dbReference>
<gene>
    <name evidence="5" type="ORF">GCM10022200_28950</name>
</gene>
<feature type="signal peptide" evidence="2">
    <location>
        <begin position="1"/>
        <end position="42"/>
    </location>
</feature>
<dbReference type="SUPFAM" id="SSF49785">
    <property type="entry name" value="Galactose-binding domain-like"/>
    <property type="match status" value="1"/>
</dbReference>
<keyword evidence="6" id="KW-1185">Reference proteome</keyword>
<evidence type="ECO:0000256" key="1">
    <source>
        <dbReference type="ARBA" id="ARBA00022801"/>
    </source>
</evidence>
<feature type="domain" description="Xaa-Pro dipeptidyl-peptidase C-terminal" evidence="4">
    <location>
        <begin position="368"/>
        <end position="627"/>
    </location>
</feature>
<evidence type="ECO:0008006" key="7">
    <source>
        <dbReference type="Google" id="ProtNLM"/>
    </source>
</evidence>
<evidence type="ECO:0000313" key="6">
    <source>
        <dbReference type="Proteomes" id="UP001501697"/>
    </source>
</evidence>